<gene>
    <name evidence="3" type="ORF">BRSU_2365</name>
</gene>
<feature type="chain" id="PRO_5005194604" description="Late embryogenesis abundant protein LEA-2 subgroup domain-containing protein" evidence="1">
    <location>
        <begin position="20"/>
        <end position="163"/>
    </location>
</feature>
<dbReference type="Pfam" id="PF03168">
    <property type="entry name" value="LEA_2"/>
    <property type="match status" value="1"/>
</dbReference>
<sequence length="163" mass="18428">MIKKITVIISILSMLFILSSCETLQSSAREITRSYIEEHKPDIKAKSAKISSVTLQDITLTTLFEIKNNLDFEVPIDKVKIDLINTSGKTFATATSVETLKIPANQARDINLDFKAKYLDVFTTAFDAIKSKSFKCDAKITLTFTVYGMKFEFPYTKELTFTE</sequence>
<dbReference type="OrthoDB" id="307646at2"/>
<keyword evidence="4" id="KW-1185">Reference proteome</keyword>
<dbReference type="EMBL" id="CVLB01000002">
    <property type="protein sequence ID" value="CRF34965.1"/>
    <property type="molecule type" value="Genomic_DNA"/>
</dbReference>
<evidence type="ECO:0000256" key="1">
    <source>
        <dbReference type="SAM" id="SignalP"/>
    </source>
</evidence>
<evidence type="ECO:0000313" key="3">
    <source>
        <dbReference type="EMBL" id="CRF34965.1"/>
    </source>
</evidence>
<dbReference type="PROSITE" id="PS51257">
    <property type="entry name" value="PROKAR_LIPOPROTEIN"/>
    <property type="match status" value="1"/>
</dbReference>
<proteinExistence type="predicted"/>
<evidence type="ECO:0000259" key="2">
    <source>
        <dbReference type="Pfam" id="PF03168"/>
    </source>
</evidence>
<protein>
    <recommendedName>
        <fullName evidence="2">Late embryogenesis abundant protein LEA-2 subgroup domain-containing protein</fullName>
    </recommendedName>
</protein>
<organism evidence="3 4">
    <name type="scientific">Brachyspira suanatina</name>
    <dbReference type="NCBI Taxonomy" id="381802"/>
    <lineage>
        <taxon>Bacteria</taxon>
        <taxon>Pseudomonadati</taxon>
        <taxon>Spirochaetota</taxon>
        <taxon>Spirochaetia</taxon>
        <taxon>Brachyspirales</taxon>
        <taxon>Brachyspiraceae</taxon>
        <taxon>Brachyspira</taxon>
    </lineage>
</organism>
<feature type="signal peptide" evidence="1">
    <location>
        <begin position="1"/>
        <end position="19"/>
    </location>
</feature>
<feature type="domain" description="Late embryogenesis abundant protein LEA-2 subgroup" evidence="2">
    <location>
        <begin position="65"/>
        <end position="153"/>
    </location>
</feature>
<reference evidence="4" key="1">
    <citation type="submission" date="2015-04" db="EMBL/GenBank/DDBJ databases">
        <authorList>
            <person name="Mushtaq Mamoona"/>
        </authorList>
    </citation>
    <scope>NUCLEOTIDE SEQUENCE [LARGE SCALE GENOMIC DNA]</scope>
    <source>
        <strain evidence="4">AN4859/03</strain>
    </source>
</reference>
<dbReference type="RefSeq" id="WP_048595603.1">
    <property type="nucleotide sequence ID" value="NZ_CVLB01000002.1"/>
</dbReference>
<dbReference type="InterPro" id="IPR004864">
    <property type="entry name" value="LEA_2"/>
</dbReference>
<dbReference type="Gene3D" id="2.60.40.1820">
    <property type="match status" value="1"/>
</dbReference>
<accession>A0A0G4K9P0</accession>
<dbReference type="Proteomes" id="UP000043763">
    <property type="component" value="Unassembled WGS sequence"/>
</dbReference>
<name>A0A0G4K9P0_9SPIR</name>
<dbReference type="AlphaFoldDB" id="A0A0G4K9P0"/>
<dbReference type="SUPFAM" id="SSF117070">
    <property type="entry name" value="LEA14-like"/>
    <property type="match status" value="1"/>
</dbReference>
<keyword evidence="1" id="KW-0732">Signal</keyword>
<evidence type="ECO:0000313" key="4">
    <source>
        <dbReference type="Proteomes" id="UP000043763"/>
    </source>
</evidence>